<organism evidence="2 3">
    <name type="scientific">Fukomys damarensis</name>
    <name type="common">Damaraland mole rat</name>
    <name type="synonym">Cryptomys damarensis</name>
    <dbReference type="NCBI Taxonomy" id="885580"/>
    <lineage>
        <taxon>Eukaryota</taxon>
        <taxon>Metazoa</taxon>
        <taxon>Chordata</taxon>
        <taxon>Craniata</taxon>
        <taxon>Vertebrata</taxon>
        <taxon>Euteleostomi</taxon>
        <taxon>Mammalia</taxon>
        <taxon>Eutheria</taxon>
        <taxon>Euarchontoglires</taxon>
        <taxon>Glires</taxon>
        <taxon>Rodentia</taxon>
        <taxon>Hystricomorpha</taxon>
        <taxon>Bathyergidae</taxon>
        <taxon>Fukomys</taxon>
    </lineage>
</organism>
<evidence type="ECO:0000313" key="3">
    <source>
        <dbReference type="Proteomes" id="UP000028990"/>
    </source>
</evidence>
<gene>
    <name evidence="2" type="ORF">H920_03331</name>
</gene>
<proteinExistence type="predicted"/>
<dbReference type="EMBL" id="KN121850">
    <property type="protein sequence ID" value="KFO35196.1"/>
    <property type="molecule type" value="Genomic_DNA"/>
</dbReference>
<keyword evidence="3" id="KW-1185">Reference proteome</keyword>
<feature type="region of interest" description="Disordered" evidence="1">
    <location>
        <begin position="18"/>
        <end position="37"/>
    </location>
</feature>
<protein>
    <submittedName>
        <fullName evidence="2">Uncharacterized protein</fullName>
    </submittedName>
</protein>
<dbReference type="Proteomes" id="UP000028990">
    <property type="component" value="Unassembled WGS sequence"/>
</dbReference>
<evidence type="ECO:0000256" key="1">
    <source>
        <dbReference type="SAM" id="MobiDB-lite"/>
    </source>
</evidence>
<feature type="compositionally biased region" description="Basic and acidic residues" evidence="1">
    <location>
        <begin position="18"/>
        <end position="32"/>
    </location>
</feature>
<accession>A0A091EIC2</accession>
<dbReference type="AlphaFoldDB" id="A0A091EIC2"/>
<sequence>MGPACTCERIEGLVCDRGDSARTSGQEEERAWSSETAAVATPSASRRYLTHGSKTGVLREETTLVSHVTLGITGRASFLEFTSFTMSGNESLMIAAVKFFLGCRENTADFFRYLPQARRAGTHTVMPVLTSQLTPAVQFPKVDGPLAKNKVKLAEHNSISAQDIVKLFIKEEKDKELEE</sequence>
<name>A0A091EIC2_FUKDA</name>
<reference evidence="2 3" key="1">
    <citation type="submission" date="2013-11" db="EMBL/GenBank/DDBJ databases">
        <title>The Damaraland mole rat (Fukomys damarensis) genome and evolution of African mole rats.</title>
        <authorList>
            <person name="Gladyshev V.N."/>
            <person name="Fang X."/>
        </authorList>
    </citation>
    <scope>NUCLEOTIDE SEQUENCE [LARGE SCALE GENOMIC DNA]</scope>
    <source>
        <tissue evidence="2">Liver</tissue>
    </source>
</reference>
<evidence type="ECO:0000313" key="2">
    <source>
        <dbReference type="EMBL" id="KFO35196.1"/>
    </source>
</evidence>